<evidence type="ECO:0000256" key="1">
    <source>
        <dbReference type="SAM" id="MobiDB-lite"/>
    </source>
</evidence>
<feature type="compositionally biased region" description="Basic residues" evidence="1">
    <location>
        <begin position="307"/>
        <end position="332"/>
    </location>
</feature>
<name>A0A6C0DWU6_9ZZZZ</name>
<feature type="compositionally biased region" description="Gly residues" evidence="1">
    <location>
        <begin position="50"/>
        <end position="62"/>
    </location>
</feature>
<proteinExistence type="predicted"/>
<feature type="region of interest" description="Disordered" evidence="1">
    <location>
        <begin position="305"/>
        <end position="332"/>
    </location>
</feature>
<organism evidence="2">
    <name type="scientific">viral metagenome</name>
    <dbReference type="NCBI Taxonomy" id="1070528"/>
    <lineage>
        <taxon>unclassified sequences</taxon>
        <taxon>metagenomes</taxon>
        <taxon>organismal metagenomes</taxon>
    </lineage>
</organism>
<feature type="compositionally biased region" description="Basic residues" evidence="1">
    <location>
        <begin position="63"/>
        <end position="72"/>
    </location>
</feature>
<feature type="region of interest" description="Disordered" evidence="1">
    <location>
        <begin position="42"/>
        <end position="72"/>
    </location>
</feature>
<accession>A0A6C0DWU6</accession>
<sequence length="332" mass="34225">MSSPSQEQVNALADLIGELNAASEITLGKRIVPGREPGFYSTLSETGEGRPIGPGGLPMGSKGGKRKRRRSLRGGAACDNQYVSLAIDSAIILAGAAAIAGTGYAGFASLQYFMGVYALDASVVSVVTALYNSFSATLSFALTSGSTAISAVGPIASSAMSTTTAVASSAVSVAPSVLTTLARLSPGILLGRYIGTGKSARDDAMAILNGLNAKYEAISNYSGAVTRSIAAKKTALEQQISETRERINQTYQAAAAAAQSASQSASSSYGSLKGKLCELVDKVATGAASAVDIMPGLEDAVIVISGGKRRKTRKNRTTKKHKKRGHKSHRRR</sequence>
<reference evidence="2" key="1">
    <citation type="journal article" date="2020" name="Nature">
        <title>Giant virus diversity and host interactions through global metagenomics.</title>
        <authorList>
            <person name="Schulz F."/>
            <person name="Roux S."/>
            <person name="Paez-Espino D."/>
            <person name="Jungbluth S."/>
            <person name="Walsh D.A."/>
            <person name="Denef V.J."/>
            <person name="McMahon K.D."/>
            <person name="Konstantinidis K.T."/>
            <person name="Eloe-Fadrosh E.A."/>
            <person name="Kyrpides N.C."/>
            <person name="Woyke T."/>
        </authorList>
    </citation>
    <scope>NUCLEOTIDE SEQUENCE</scope>
    <source>
        <strain evidence="2">GVMAG-M-3300023174-5</strain>
    </source>
</reference>
<evidence type="ECO:0000313" key="2">
    <source>
        <dbReference type="EMBL" id="QHT19655.1"/>
    </source>
</evidence>
<dbReference type="EMBL" id="MN739668">
    <property type="protein sequence ID" value="QHT19655.1"/>
    <property type="molecule type" value="Genomic_DNA"/>
</dbReference>
<protein>
    <submittedName>
        <fullName evidence="2">Uncharacterized protein</fullName>
    </submittedName>
</protein>
<dbReference type="AlphaFoldDB" id="A0A6C0DWU6"/>